<accession>A0A5R9C2S3</accession>
<evidence type="ECO:0000256" key="1">
    <source>
        <dbReference type="SAM" id="MobiDB-lite"/>
    </source>
</evidence>
<reference evidence="3 4" key="1">
    <citation type="submission" date="2019-05" db="EMBL/GenBank/DDBJ databases">
        <title>The metagenome of a microbial culture collection derived from dairy environment covers the genomic content of the human microbiome.</title>
        <authorList>
            <person name="Roder T."/>
            <person name="Wuthrich D."/>
            <person name="Sattari Z."/>
            <person name="Von Ah U."/>
            <person name="Bar C."/>
            <person name="Ronchi F."/>
            <person name="Macpherson A.J."/>
            <person name="Ganal-Vonarburg S.C."/>
            <person name="Bruggmann R."/>
            <person name="Vergeres G."/>
        </authorList>
    </citation>
    <scope>NUCLEOTIDE SEQUENCE [LARGE SCALE GENOMIC DNA]</scope>
    <source>
        <strain evidence="3 4">FAM 24235</strain>
    </source>
</reference>
<evidence type="ECO:0000313" key="4">
    <source>
        <dbReference type="Proteomes" id="UP000307201"/>
    </source>
</evidence>
<evidence type="ECO:0000259" key="2">
    <source>
        <dbReference type="Pfam" id="PF06970"/>
    </source>
</evidence>
<dbReference type="EMBL" id="VBTE01000021">
    <property type="protein sequence ID" value="TLQ07035.1"/>
    <property type="molecule type" value="Genomic_DNA"/>
</dbReference>
<dbReference type="InterPro" id="IPR010724">
    <property type="entry name" value="RepA_N"/>
</dbReference>
<feature type="region of interest" description="Disordered" evidence="1">
    <location>
        <begin position="134"/>
        <end position="224"/>
    </location>
</feature>
<name>A0A5R9C2S3_9LACT</name>
<feature type="compositionally biased region" description="Basic and acidic residues" evidence="1">
    <location>
        <begin position="210"/>
        <end position="224"/>
    </location>
</feature>
<feature type="compositionally biased region" description="Polar residues" evidence="1">
    <location>
        <begin position="200"/>
        <end position="209"/>
    </location>
</feature>
<feature type="region of interest" description="Disordered" evidence="1">
    <location>
        <begin position="358"/>
        <end position="377"/>
    </location>
</feature>
<feature type="domain" description="Replication initiator A N-terminal" evidence="2">
    <location>
        <begin position="16"/>
        <end position="91"/>
    </location>
</feature>
<dbReference type="RefSeq" id="WP_138472051.1">
    <property type="nucleotide sequence ID" value="NZ_VBTE01000021.1"/>
</dbReference>
<comment type="caution">
    <text evidence="3">The sequence shown here is derived from an EMBL/GenBank/DDBJ whole genome shotgun (WGS) entry which is preliminary data.</text>
</comment>
<gene>
    <name evidence="3" type="ORF">FEZ48_07865</name>
</gene>
<sequence length="377" mass="44227">MFENKKHNIMERAKYTYFKLPKLLMYGEKYQKKIKPVDKLAYAVLFDRLNVSVENGWVDDNGDIYFVYRNESLMDVLNVSKATVVAIKKRLTEAGLLLEETTGRANRLYLLEPVAASKEEAKYVIQKDKDDIEDQSKMTEEEKRKISESMKKQKGNKEREEQDEVQKLNSDFKTPVNHGSSESENKTKSKNYTSEVKKLNPSNNNLVTSKENKDNKESYAEQNERLENSVSAYKGHYEVEKELIDHFIEEHDIIGNYGEWIVSNFKKFSRGEFDTFRVFYDKLYYAHQSAEKESGIHFALDSYFTNKSDAFKLELSKTFWRIIQLNRQGKIKKDLNNLLFSSFKNDFLSFAKSIKHEQEHQDEPAVPISGFLEEHER</sequence>
<protein>
    <recommendedName>
        <fullName evidence="2">Replication initiator A N-terminal domain-containing protein</fullName>
    </recommendedName>
</protein>
<dbReference type="OrthoDB" id="1695311at2"/>
<proteinExistence type="predicted"/>
<evidence type="ECO:0000313" key="3">
    <source>
        <dbReference type="EMBL" id="TLQ07035.1"/>
    </source>
</evidence>
<dbReference type="Proteomes" id="UP000307201">
    <property type="component" value="Unassembled WGS sequence"/>
</dbReference>
<dbReference type="AlphaFoldDB" id="A0A5R9C2S3"/>
<dbReference type="Pfam" id="PF06970">
    <property type="entry name" value="RepA_N"/>
    <property type="match status" value="1"/>
</dbReference>
<organism evidence="3 4">
    <name type="scientific">Marinilactibacillus psychrotolerans</name>
    <dbReference type="NCBI Taxonomy" id="191770"/>
    <lineage>
        <taxon>Bacteria</taxon>
        <taxon>Bacillati</taxon>
        <taxon>Bacillota</taxon>
        <taxon>Bacilli</taxon>
        <taxon>Lactobacillales</taxon>
        <taxon>Carnobacteriaceae</taxon>
        <taxon>Marinilactibacillus</taxon>
    </lineage>
</organism>
<feature type="compositionally biased region" description="Basic and acidic residues" evidence="1">
    <location>
        <begin position="134"/>
        <end position="166"/>
    </location>
</feature>